<dbReference type="PANTHER" id="PTHR43880">
    <property type="entry name" value="ALCOHOL DEHYDROGENASE"/>
    <property type="match status" value="1"/>
</dbReference>
<evidence type="ECO:0000256" key="1">
    <source>
        <dbReference type="ARBA" id="ARBA00008072"/>
    </source>
</evidence>
<dbReference type="InterPro" id="IPR036291">
    <property type="entry name" value="NAD(P)-bd_dom_sf"/>
</dbReference>
<dbReference type="InterPro" id="IPR013154">
    <property type="entry name" value="ADH-like_N"/>
</dbReference>
<dbReference type="Gene3D" id="3.40.50.720">
    <property type="entry name" value="NAD(P)-binding Rossmann-like Domain"/>
    <property type="match status" value="1"/>
</dbReference>
<evidence type="ECO:0000313" key="9">
    <source>
        <dbReference type="Proteomes" id="UP001204746"/>
    </source>
</evidence>
<dbReference type="CDD" id="cd08279">
    <property type="entry name" value="Zn_ADH_class_III"/>
    <property type="match status" value="1"/>
</dbReference>
<dbReference type="RefSeq" id="WP_256648087.1">
    <property type="nucleotide sequence ID" value="NZ_JANIAA010000001.1"/>
</dbReference>
<feature type="domain" description="Enoyl reductase (ER)" evidence="7">
    <location>
        <begin position="10"/>
        <end position="363"/>
    </location>
</feature>
<dbReference type="EMBL" id="JANIAA010000001">
    <property type="protein sequence ID" value="MCQ8186889.1"/>
    <property type="molecule type" value="Genomic_DNA"/>
</dbReference>
<keyword evidence="2 6" id="KW-0479">Metal-binding</keyword>
<dbReference type="Pfam" id="PF00107">
    <property type="entry name" value="ADH_zinc_N"/>
    <property type="match status" value="1"/>
</dbReference>
<sequence length="366" mass="38008">MRVKAAILTGTGRPFEVDEVELAGPKAGEVLVKVAASGLCASDLNVIDGKRGLAPFPVVLGHEASGVVAETGPGVTRLKAGDPVVMSIVPSCGHCPSCANGRPNYCAVAGDAMSRGGLFDGTSRLSRGGRRLNHFLTVSSFAEYAVVPESGAVRVDPAMPLDRAALISCAVLTGHGAVHNTARVRHGSRVAVFGCGGVGLNVVQGARTAGASRIVAVDVNPDKLRLAERLGATDAVHADRQDPVAAIGELTGGVDYAFEALGLEQTVRQAWQSLDVGGEAVIVGLMRHGATVTLDANPFVDEKRIGGCYFGSSHLMRDVPALVERYLAGELLLDEIISRRVGLDDLTEAFGRLRAGDGARSVLVFD</sequence>
<organism evidence="8 9">
    <name type="scientific">Streptomyces rugosispiralis</name>
    <dbReference type="NCBI Taxonomy" id="2967341"/>
    <lineage>
        <taxon>Bacteria</taxon>
        <taxon>Bacillati</taxon>
        <taxon>Actinomycetota</taxon>
        <taxon>Actinomycetes</taxon>
        <taxon>Kitasatosporales</taxon>
        <taxon>Streptomycetaceae</taxon>
        <taxon>Streptomyces</taxon>
    </lineage>
</organism>
<evidence type="ECO:0000256" key="6">
    <source>
        <dbReference type="RuleBase" id="RU361277"/>
    </source>
</evidence>
<evidence type="ECO:0000256" key="5">
    <source>
        <dbReference type="ARBA" id="ARBA00023027"/>
    </source>
</evidence>
<dbReference type="Gene3D" id="3.90.180.10">
    <property type="entry name" value="Medium-chain alcohol dehydrogenases, catalytic domain"/>
    <property type="match status" value="1"/>
</dbReference>
<accession>A0ABT1UP25</accession>
<comment type="caution">
    <text evidence="8">The sequence shown here is derived from an EMBL/GenBank/DDBJ whole genome shotgun (WGS) entry which is preliminary data.</text>
</comment>
<keyword evidence="5" id="KW-0520">NAD</keyword>
<evidence type="ECO:0000313" key="8">
    <source>
        <dbReference type="EMBL" id="MCQ8186889.1"/>
    </source>
</evidence>
<proteinExistence type="inferred from homology"/>
<dbReference type="SUPFAM" id="SSF50129">
    <property type="entry name" value="GroES-like"/>
    <property type="match status" value="2"/>
</dbReference>
<name>A0ABT1UP25_9ACTN</name>
<gene>
    <name evidence="8" type="ORF">NP777_01195</name>
</gene>
<evidence type="ECO:0000256" key="3">
    <source>
        <dbReference type="ARBA" id="ARBA00022833"/>
    </source>
</evidence>
<evidence type="ECO:0000259" key="7">
    <source>
        <dbReference type="SMART" id="SM00829"/>
    </source>
</evidence>
<dbReference type="InterPro" id="IPR011032">
    <property type="entry name" value="GroES-like_sf"/>
</dbReference>
<dbReference type="Proteomes" id="UP001204746">
    <property type="component" value="Unassembled WGS sequence"/>
</dbReference>
<comment type="cofactor">
    <cofactor evidence="6">
        <name>Zn(2+)</name>
        <dbReference type="ChEBI" id="CHEBI:29105"/>
    </cofactor>
</comment>
<dbReference type="InterPro" id="IPR002328">
    <property type="entry name" value="ADH_Zn_CS"/>
</dbReference>
<dbReference type="InterPro" id="IPR013149">
    <property type="entry name" value="ADH-like_C"/>
</dbReference>
<dbReference type="PANTHER" id="PTHR43880:SF12">
    <property type="entry name" value="ALCOHOL DEHYDROGENASE CLASS-3"/>
    <property type="match status" value="1"/>
</dbReference>
<reference evidence="8 9" key="1">
    <citation type="submission" date="2022-07" db="EMBL/GenBank/DDBJ databases">
        <authorList>
            <person name="Phongsopitanun W."/>
            <person name="Tanasupawat S."/>
        </authorList>
    </citation>
    <scope>NUCLEOTIDE SEQUENCE [LARGE SCALE GENOMIC DNA]</scope>
    <source>
        <strain evidence="8 9">RCU-064</strain>
    </source>
</reference>
<dbReference type="SUPFAM" id="SSF51735">
    <property type="entry name" value="NAD(P)-binding Rossmann-fold domains"/>
    <property type="match status" value="1"/>
</dbReference>
<evidence type="ECO:0000256" key="2">
    <source>
        <dbReference type="ARBA" id="ARBA00022723"/>
    </source>
</evidence>
<keyword evidence="9" id="KW-1185">Reference proteome</keyword>
<dbReference type="InterPro" id="IPR020843">
    <property type="entry name" value="ER"/>
</dbReference>
<keyword evidence="3 6" id="KW-0862">Zinc</keyword>
<dbReference type="SMART" id="SM00829">
    <property type="entry name" value="PKS_ER"/>
    <property type="match status" value="1"/>
</dbReference>
<dbReference type="Pfam" id="PF08240">
    <property type="entry name" value="ADH_N"/>
    <property type="match status" value="1"/>
</dbReference>
<keyword evidence="4" id="KW-0560">Oxidoreductase</keyword>
<evidence type="ECO:0000256" key="4">
    <source>
        <dbReference type="ARBA" id="ARBA00023002"/>
    </source>
</evidence>
<protein>
    <submittedName>
        <fullName evidence="8">Zn-dependent alcohol dehydrogenase</fullName>
    </submittedName>
</protein>
<comment type="similarity">
    <text evidence="1 6">Belongs to the zinc-containing alcohol dehydrogenase family.</text>
</comment>
<dbReference type="PROSITE" id="PS00059">
    <property type="entry name" value="ADH_ZINC"/>
    <property type="match status" value="1"/>
</dbReference>